<dbReference type="AlphaFoldDB" id="A0A0E2Z4D3"/>
<protein>
    <submittedName>
        <fullName evidence="1">Uncharacterized protein</fullName>
    </submittedName>
</protein>
<dbReference type="EMBL" id="JPGN01000016">
    <property type="protein sequence ID" value="KFI20568.1"/>
    <property type="molecule type" value="Genomic_DNA"/>
</dbReference>
<sequence length="90" mass="9967">MLLAAVREARLDHAPGVRVNVVALQTEYPGPPHIKLLGYERLGGRLVLAHLKANTPLADRLILEMDDLPHLTENLSPERVEFISLVLSIV</sequence>
<dbReference type="Proteomes" id="UP000028839">
    <property type="component" value="Unassembled WGS sequence"/>
</dbReference>
<evidence type="ECO:0000313" key="1">
    <source>
        <dbReference type="EMBL" id="KFI20568.1"/>
    </source>
</evidence>
<accession>A0A0E2Z4D3</accession>
<reference evidence="1 2" key="1">
    <citation type="submission" date="2014-07" db="EMBL/GenBank/DDBJ databases">
        <title>Comparative analysis of Nitrosococcus oceani genome inventories of strains from Pacific and Atlantic gyres.</title>
        <authorList>
            <person name="Lim C.K."/>
            <person name="Wang L."/>
            <person name="Sayavedra-Soto L.A."/>
            <person name="Klotz M.G."/>
        </authorList>
    </citation>
    <scope>NUCLEOTIDE SEQUENCE [LARGE SCALE GENOMIC DNA]</scope>
    <source>
        <strain evidence="1 2">C-27</strain>
    </source>
</reference>
<comment type="caution">
    <text evidence="1">The sequence shown here is derived from an EMBL/GenBank/DDBJ whole genome shotgun (WGS) entry which is preliminary data.</text>
</comment>
<proteinExistence type="predicted"/>
<gene>
    <name evidence="1" type="ORF">IB75_02435</name>
</gene>
<organism evidence="1 2">
    <name type="scientific">Nitrosococcus oceani C-27</name>
    <dbReference type="NCBI Taxonomy" id="314279"/>
    <lineage>
        <taxon>Bacteria</taxon>
        <taxon>Pseudomonadati</taxon>
        <taxon>Pseudomonadota</taxon>
        <taxon>Gammaproteobacteria</taxon>
        <taxon>Chromatiales</taxon>
        <taxon>Chromatiaceae</taxon>
        <taxon>Nitrosococcus</taxon>
    </lineage>
</organism>
<dbReference type="HOGENOM" id="CLU_188385_0_0_6"/>
<name>A0A0E2Z4D3_9GAMM</name>
<dbReference type="OrthoDB" id="9795618at2"/>
<evidence type="ECO:0000313" key="2">
    <source>
        <dbReference type="Proteomes" id="UP000028839"/>
    </source>
</evidence>